<reference evidence="2" key="1">
    <citation type="submission" date="2022-10" db="EMBL/GenBank/DDBJ databases">
        <title>The complete genomes of actinobacterial strains from the NBC collection.</title>
        <authorList>
            <person name="Joergensen T.S."/>
            <person name="Alvarez Arevalo M."/>
            <person name="Sterndorff E.B."/>
            <person name="Faurdal D."/>
            <person name="Vuksanovic O."/>
            <person name="Mourched A.-S."/>
            <person name="Charusanti P."/>
            <person name="Shaw S."/>
            <person name="Blin K."/>
            <person name="Weber T."/>
        </authorList>
    </citation>
    <scope>NUCLEOTIDE SEQUENCE</scope>
    <source>
        <strain evidence="2">NBC_00049</strain>
    </source>
</reference>
<proteinExistence type="predicted"/>
<name>A0AAU2JGX9_9ACTN</name>
<feature type="transmembrane region" description="Helical" evidence="1">
    <location>
        <begin position="18"/>
        <end position="37"/>
    </location>
</feature>
<protein>
    <submittedName>
        <fullName evidence="2">Uncharacterized protein</fullName>
    </submittedName>
</protein>
<keyword evidence="1" id="KW-0812">Transmembrane</keyword>
<organism evidence="2">
    <name type="scientific">Streptomyces sp. NBC_00049</name>
    <dbReference type="NCBI Taxonomy" id="2903617"/>
    <lineage>
        <taxon>Bacteria</taxon>
        <taxon>Bacillati</taxon>
        <taxon>Actinomycetota</taxon>
        <taxon>Actinomycetes</taxon>
        <taxon>Kitasatosporales</taxon>
        <taxon>Streptomycetaceae</taxon>
        <taxon>Streptomyces</taxon>
    </lineage>
</organism>
<evidence type="ECO:0000313" key="2">
    <source>
        <dbReference type="EMBL" id="WTU71979.1"/>
    </source>
</evidence>
<dbReference type="AlphaFoldDB" id="A0AAU2JGX9"/>
<keyword evidence="1" id="KW-1133">Transmembrane helix</keyword>
<gene>
    <name evidence="2" type="ORF">OG327_00765</name>
</gene>
<feature type="transmembrane region" description="Helical" evidence="1">
    <location>
        <begin position="49"/>
        <end position="75"/>
    </location>
</feature>
<evidence type="ECO:0000256" key="1">
    <source>
        <dbReference type="SAM" id="Phobius"/>
    </source>
</evidence>
<accession>A0AAU2JGX9</accession>
<sequence>MAANGPGMVRVLKRTGHFVSLYCGLHTAAWVAAYPLAGNGPGASFWTFMGHSLMVLATLGTVTMLVGLSAGLAHVQMEVETFRRRLDWRWRG</sequence>
<dbReference type="EMBL" id="CP108264">
    <property type="protein sequence ID" value="WTU71979.1"/>
    <property type="molecule type" value="Genomic_DNA"/>
</dbReference>
<keyword evidence="1" id="KW-0472">Membrane</keyword>